<organism evidence="13 14">
    <name type="scientific">Dyella dinghuensis</name>
    <dbReference type="NCBI Taxonomy" id="1920169"/>
    <lineage>
        <taxon>Bacteria</taxon>
        <taxon>Pseudomonadati</taxon>
        <taxon>Pseudomonadota</taxon>
        <taxon>Gammaproteobacteria</taxon>
        <taxon>Lysobacterales</taxon>
        <taxon>Rhodanobacteraceae</taxon>
        <taxon>Dyella</taxon>
    </lineage>
</organism>
<dbReference type="PANTHER" id="PTHR47545:SF1">
    <property type="entry name" value="MULTIFUNCTIONAL CCA PROTEIN"/>
    <property type="match status" value="1"/>
</dbReference>
<sequence>MRTYLVGGAVRDRLLGRPVIDHDHVVVGARPEDMLALGYKPVGKDFPVFLHPQSNEEYALARTERKTGHGYHGFAFQADPSVTLEEDLARRDLTINAIAQDEDGTLVDPYGGVRDLEQRVLRHVSPAFVEDPVRLLRVARFAARFAPLGFTVADETMALLQQMVLAGEVDHLVPERVWAETQKALTEAQPSAFLRVLRESGALAVLFPEIDALYGVPQRAEFHPEIDTGVHLEMVLDAAAKLAPGDDLVGFCALTHDLGKALTPAEELPRHVGHEHRGVAPLRALAQRLKVPTDYAELAELVCREHLNAHRALELKPATVLKLLLSLDALRRPERLQTFLAACMADKRGRLGHEQDDYPQAAWLRYAREAAASVTSAPFIAEGLQGPAVGAAMEKARIQVIAEVRHNSEAGK</sequence>
<feature type="binding site" evidence="11">
    <location>
        <position position="8"/>
    </location>
    <ligand>
        <name>ATP</name>
        <dbReference type="ChEBI" id="CHEBI:30616"/>
    </ligand>
</feature>
<dbReference type="CDD" id="cd05398">
    <property type="entry name" value="NT_ClassII-CCAase"/>
    <property type="match status" value="1"/>
</dbReference>
<dbReference type="GO" id="GO:0004112">
    <property type="term" value="F:cyclic-nucleotide phosphodiesterase activity"/>
    <property type="evidence" value="ECO:0007669"/>
    <property type="project" value="UniProtKB-UniRule"/>
</dbReference>
<feature type="binding site" evidence="11">
    <location>
        <position position="21"/>
    </location>
    <ligand>
        <name>Mg(2+)</name>
        <dbReference type="ChEBI" id="CHEBI:18420"/>
    </ligand>
</feature>
<dbReference type="PROSITE" id="PS51831">
    <property type="entry name" value="HD"/>
    <property type="match status" value="1"/>
</dbReference>
<dbReference type="RefSeq" id="WP_126673709.1">
    <property type="nucleotide sequence ID" value="NZ_RYZR01000005.1"/>
</dbReference>
<feature type="binding site" evidence="11">
    <location>
        <position position="91"/>
    </location>
    <ligand>
        <name>CTP</name>
        <dbReference type="ChEBI" id="CHEBI:37563"/>
    </ligand>
</feature>
<dbReference type="InterPro" id="IPR043519">
    <property type="entry name" value="NT_sf"/>
</dbReference>
<keyword evidence="10 11" id="KW-0694">RNA-binding</keyword>
<comment type="miscellaneous">
    <text evidence="11">A single active site specifically recognizes both ATP and CTP and is responsible for their addition.</text>
</comment>
<feature type="binding site" evidence="11">
    <location>
        <position position="11"/>
    </location>
    <ligand>
        <name>CTP</name>
        <dbReference type="ChEBI" id="CHEBI:37563"/>
    </ligand>
</feature>
<dbReference type="SUPFAM" id="SSF81891">
    <property type="entry name" value="Poly A polymerase C-terminal region-like"/>
    <property type="match status" value="1"/>
</dbReference>
<keyword evidence="6 11" id="KW-0692">RNA repair</keyword>
<evidence type="ECO:0000256" key="5">
    <source>
        <dbReference type="ARBA" id="ARBA00022741"/>
    </source>
</evidence>
<feature type="binding site" evidence="11">
    <location>
        <position position="8"/>
    </location>
    <ligand>
        <name>CTP</name>
        <dbReference type="ChEBI" id="CHEBI:37563"/>
    </ligand>
</feature>
<evidence type="ECO:0000256" key="11">
    <source>
        <dbReference type="HAMAP-Rule" id="MF_01261"/>
    </source>
</evidence>
<dbReference type="GO" id="GO:0004810">
    <property type="term" value="F:CCA tRNA nucleotidyltransferase activity"/>
    <property type="evidence" value="ECO:0007669"/>
    <property type="project" value="UniProtKB-UniRule"/>
</dbReference>
<evidence type="ECO:0000256" key="7">
    <source>
        <dbReference type="ARBA" id="ARBA00022801"/>
    </source>
</evidence>
<evidence type="ECO:0000256" key="9">
    <source>
        <dbReference type="ARBA" id="ARBA00022842"/>
    </source>
</evidence>
<comment type="subunit">
    <text evidence="11">Monomer. Can also form homodimers and oligomers.</text>
</comment>
<comment type="caution">
    <text evidence="13">The sequence shown here is derived from an EMBL/GenBank/DDBJ whole genome shotgun (WGS) entry which is preliminary data.</text>
</comment>
<gene>
    <name evidence="11" type="primary">cca</name>
    <name evidence="13" type="ORF">EKH79_10385</name>
</gene>
<dbReference type="InterPro" id="IPR012006">
    <property type="entry name" value="CCA_bact"/>
</dbReference>
<dbReference type="EC" id="3.1.3.-" evidence="11"/>
<comment type="cofactor">
    <cofactor evidence="11">
        <name>Ni(2+)</name>
        <dbReference type="ChEBI" id="CHEBI:49786"/>
    </cofactor>
    <text evidence="11">Nickel for phosphatase activity.</text>
</comment>
<dbReference type="GO" id="GO:0000049">
    <property type="term" value="F:tRNA binding"/>
    <property type="evidence" value="ECO:0007669"/>
    <property type="project" value="UniProtKB-UniRule"/>
</dbReference>
<dbReference type="HAMAP" id="MF_01261">
    <property type="entry name" value="CCA_bact_type1"/>
    <property type="match status" value="1"/>
</dbReference>
<dbReference type="GO" id="GO:0000287">
    <property type="term" value="F:magnesium ion binding"/>
    <property type="evidence" value="ECO:0007669"/>
    <property type="project" value="UniProtKB-UniRule"/>
</dbReference>
<evidence type="ECO:0000256" key="8">
    <source>
        <dbReference type="ARBA" id="ARBA00022840"/>
    </source>
</evidence>
<name>A0A432LU47_9GAMM</name>
<dbReference type="InterPro" id="IPR002646">
    <property type="entry name" value="PolA_pol_head_dom"/>
</dbReference>
<keyword evidence="3 11" id="KW-0548">Nucleotidyltransferase</keyword>
<feature type="domain" description="HD" evidence="12">
    <location>
        <begin position="228"/>
        <end position="330"/>
    </location>
</feature>
<dbReference type="GO" id="GO:0042245">
    <property type="term" value="P:RNA repair"/>
    <property type="evidence" value="ECO:0007669"/>
    <property type="project" value="UniProtKB-KW"/>
</dbReference>
<dbReference type="GO" id="GO:0005524">
    <property type="term" value="F:ATP binding"/>
    <property type="evidence" value="ECO:0007669"/>
    <property type="project" value="UniProtKB-UniRule"/>
</dbReference>
<feature type="binding site" evidence="11">
    <location>
        <position position="140"/>
    </location>
    <ligand>
        <name>CTP</name>
        <dbReference type="ChEBI" id="CHEBI:37563"/>
    </ligand>
</feature>
<keyword evidence="1 11" id="KW-0808">Transferase</keyword>
<feature type="binding site" evidence="11">
    <location>
        <position position="23"/>
    </location>
    <ligand>
        <name>Mg(2+)</name>
        <dbReference type="ChEBI" id="CHEBI:18420"/>
    </ligand>
</feature>
<dbReference type="HAMAP" id="MF_01262">
    <property type="entry name" value="CCA_bact_type2"/>
    <property type="match status" value="1"/>
</dbReference>
<dbReference type="PIRSF" id="PIRSF000813">
    <property type="entry name" value="CCA_bact"/>
    <property type="match status" value="1"/>
</dbReference>
<keyword evidence="7 11" id="KW-0378">Hydrolase</keyword>
<dbReference type="GO" id="GO:0160016">
    <property type="term" value="F:CCACCA tRNA nucleotidyltransferase activity"/>
    <property type="evidence" value="ECO:0007669"/>
    <property type="project" value="RHEA"/>
</dbReference>
<protein>
    <recommendedName>
        <fullName evidence="11">Multifunctional CCA protein</fullName>
    </recommendedName>
    <domain>
        <recommendedName>
            <fullName evidence="11">CCA-adding enzyme</fullName>
            <ecNumber evidence="11">2.7.7.72</ecNumber>
        </recommendedName>
        <alternativeName>
            <fullName evidence="11">CCA tRNA nucleotidyltransferase</fullName>
        </alternativeName>
        <alternativeName>
            <fullName evidence="11">tRNA CCA-pyrophosphorylase</fullName>
        </alternativeName>
        <alternativeName>
            <fullName evidence="11">tRNA adenylyl-/cytidylyl-transferase</fullName>
        </alternativeName>
        <alternativeName>
            <fullName evidence="11">tRNA nucleotidyltransferase</fullName>
        </alternativeName>
        <alternativeName>
            <fullName evidence="11">tRNA-NT</fullName>
        </alternativeName>
    </domain>
    <domain>
        <recommendedName>
            <fullName evidence="11">2'-nucleotidase</fullName>
            <ecNumber evidence="11">3.1.3.-</ecNumber>
        </recommendedName>
    </domain>
    <domain>
        <recommendedName>
            <fullName evidence="11">2',3'-cyclic phosphodiesterase</fullName>
            <ecNumber evidence="11">3.1.4.-</ecNumber>
        </recommendedName>
    </domain>
    <domain>
        <recommendedName>
            <fullName evidence="11">Phosphatase</fullName>
        </recommendedName>
    </domain>
</protein>
<dbReference type="EC" id="3.1.4.-" evidence="11"/>
<comment type="similarity">
    <text evidence="11">Belongs to the tRNA nucleotidyltransferase/poly(A) polymerase family. Bacterial CCA-adding enzyme type 1 subfamily.</text>
</comment>
<reference evidence="13 14" key="1">
    <citation type="submission" date="2018-12" db="EMBL/GenBank/DDBJ databases">
        <title>Dyella dinghuensis sp. nov. DHOA06 and Dyella choica sp. nov. 4M-K27, isolated from forest soil.</title>
        <authorList>
            <person name="Qiu L.-H."/>
            <person name="Gao Z.-H."/>
        </authorList>
    </citation>
    <scope>NUCLEOTIDE SEQUENCE [LARGE SCALE GENOMIC DNA]</scope>
    <source>
        <strain evidence="13 14">DHOA06</strain>
    </source>
</reference>
<dbReference type="InterPro" id="IPR006674">
    <property type="entry name" value="HD_domain"/>
</dbReference>
<feature type="binding site" evidence="11">
    <location>
        <position position="140"/>
    </location>
    <ligand>
        <name>ATP</name>
        <dbReference type="ChEBI" id="CHEBI:30616"/>
    </ligand>
</feature>
<dbReference type="InterPro" id="IPR050124">
    <property type="entry name" value="tRNA_CCA-adding_enzyme"/>
</dbReference>
<keyword evidence="8 11" id="KW-0067">ATP-binding</keyword>
<proteinExistence type="inferred from homology"/>
<dbReference type="InterPro" id="IPR032828">
    <property type="entry name" value="PolyA_RNA-bd"/>
</dbReference>
<feature type="binding site" evidence="11">
    <location>
        <position position="137"/>
    </location>
    <ligand>
        <name>ATP</name>
        <dbReference type="ChEBI" id="CHEBI:30616"/>
    </ligand>
</feature>
<dbReference type="Proteomes" id="UP000267077">
    <property type="component" value="Unassembled WGS sequence"/>
</dbReference>
<keyword evidence="4 11" id="KW-0479">Metal-binding</keyword>
<evidence type="ECO:0000256" key="2">
    <source>
        <dbReference type="ARBA" id="ARBA00022694"/>
    </source>
</evidence>
<dbReference type="OrthoDB" id="9805698at2"/>
<dbReference type="NCBIfam" id="NF008137">
    <property type="entry name" value="PRK10885.1"/>
    <property type="match status" value="1"/>
</dbReference>
<evidence type="ECO:0000313" key="14">
    <source>
        <dbReference type="Proteomes" id="UP000267077"/>
    </source>
</evidence>
<evidence type="ECO:0000256" key="10">
    <source>
        <dbReference type="ARBA" id="ARBA00022884"/>
    </source>
</evidence>
<keyword evidence="9 11" id="KW-0460">Magnesium</keyword>
<accession>A0A432LU47</accession>
<feature type="binding site" evidence="11">
    <location>
        <position position="137"/>
    </location>
    <ligand>
        <name>CTP</name>
        <dbReference type="ChEBI" id="CHEBI:37563"/>
    </ligand>
</feature>
<comment type="domain">
    <text evidence="11">Comprises two domains: an N-terminal domain containing the nucleotidyltransferase activity and a C-terminal HD domain associated with both phosphodiesterase and phosphatase activities.</text>
</comment>
<evidence type="ECO:0000256" key="3">
    <source>
        <dbReference type="ARBA" id="ARBA00022695"/>
    </source>
</evidence>
<comment type="cofactor">
    <cofactor evidence="11">
        <name>Mg(2+)</name>
        <dbReference type="ChEBI" id="CHEBI:18420"/>
    </cofactor>
    <text evidence="11">Magnesium is required for nucleotidyltransferase activity.</text>
</comment>
<feature type="binding site" evidence="11">
    <location>
        <position position="91"/>
    </location>
    <ligand>
        <name>ATP</name>
        <dbReference type="ChEBI" id="CHEBI:30616"/>
    </ligand>
</feature>
<dbReference type="EC" id="2.7.7.72" evidence="11"/>
<evidence type="ECO:0000256" key="4">
    <source>
        <dbReference type="ARBA" id="ARBA00022723"/>
    </source>
</evidence>
<keyword evidence="11" id="KW-0511">Multifunctional enzyme</keyword>
<dbReference type="Pfam" id="PF12627">
    <property type="entry name" value="PolyA_pol_RNAbd"/>
    <property type="match status" value="1"/>
</dbReference>
<feature type="binding site" evidence="11">
    <location>
        <position position="11"/>
    </location>
    <ligand>
        <name>ATP</name>
        <dbReference type="ChEBI" id="CHEBI:30616"/>
    </ligand>
</feature>
<keyword evidence="2 11" id="KW-0819">tRNA processing</keyword>
<dbReference type="EMBL" id="RYZR01000005">
    <property type="protein sequence ID" value="RUL64429.1"/>
    <property type="molecule type" value="Genomic_DNA"/>
</dbReference>
<comment type="function">
    <text evidence="11">Catalyzes the addition and repair of the essential 3'-terminal CCA sequence in tRNAs without using a nucleic acid template. Adds these three nucleotides in the order of C, C, and A to the tRNA nucleotide-73, using CTP and ATP as substrates and producing inorganic pyrophosphate. tRNA 3'-terminal CCA addition is required both for tRNA processing and repair. Also involved in tRNA surveillance by mediating tandem CCA addition to generate a CCACCA at the 3' terminus of unstable tRNAs. While stable tRNAs receive only 3'-terminal CCA, unstable tRNAs are marked with CCACCA and rapidly degraded.</text>
</comment>
<dbReference type="GO" id="GO:0016791">
    <property type="term" value="F:phosphatase activity"/>
    <property type="evidence" value="ECO:0007669"/>
    <property type="project" value="UniProtKB-UniRule"/>
</dbReference>
<keyword evidence="11" id="KW-0533">Nickel</keyword>
<dbReference type="AlphaFoldDB" id="A0A432LU47"/>
<keyword evidence="14" id="KW-1185">Reference proteome</keyword>
<evidence type="ECO:0000259" key="12">
    <source>
        <dbReference type="PROSITE" id="PS51831"/>
    </source>
</evidence>
<keyword evidence="5 11" id="KW-0547">Nucleotide-binding</keyword>
<evidence type="ECO:0000256" key="1">
    <source>
        <dbReference type="ARBA" id="ARBA00022679"/>
    </source>
</evidence>
<dbReference type="Pfam" id="PF01743">
    <property type="entry name" value="PolyA_pol"/>
    <property type="match status" value="1"/>
</dbReference>
<comment type="catalytic activity">
    <reaction evidence="11">
        <text>a tRNA with a 3' CCA end + 2 CTP + ATP = a tRNA with a 3' CCACCA end + 3 diphosphate</text>
        <dbReference type="Rhea" id="RHEA:76235"/>
        <dbReference type="Rhea" id="RHEA-COMP:10468"/>
        <dbReference type="Rhea" id="RHEA-COMP:18655"/>
        <dbReference type="ChEBI" id="CHEBI:30616"/>
        <dbReference type="ChEBI" id="CHEBI:33019"/>
        <dbReference type="ChEBI" id="CHEBI:37563"/>
        <dbReference type="ChEBI" id="CHEBI:83071"/>
        <dbReference type="ChEBI" id="CHEBI:195187"/>
    </reaction>
</comment>
<dbReference type="Gene3D" id="1.10.3090.10">
    <property type="entry name" value="cca-adding enzyme, domain 2"/>
    <property type="match status" value="1"/>
</dbReference>
<dbReference type="GO" id="GO:0001680">
    <property type="term" value="P:tRNA 3'-terminal CCA addition"/>
    <property type="evidence" value="ECO:0007669"/>
    <property type="project" value="UniProtKB-UniRule"/>
</dbReference>
<evidence type="ECO:0000256" key="6">
    <source>
        <dbReference type="ARBA" id="ARBA00022800"/>
    </source>
</evidence>
<dbReference type="Pfam" id="PF01966">
    <property type="entry name" value="HD"/>
    <property type="match status" value="1"/>
</dbReference>
<dbReference type="Gene3D" id="3.30.460.10">
    <property type="entry name" value="Beta Polymerase, domain 2"/>
    <property type="match status" value="1"/>
</dbReference>
<evidence type="ECO:0000313" key="13">
    <source>
        <dbReference type="EMBL" id="RUL64429.1"/>
    </source>
</evidence>
<dbReference type="PANTHER" id="PTHR47545">
    <property type="entry name" value="MULTIFUNCTIONAL CCA PROTEIN"/>
    <property type="match status" value="1"/>
</dbReference>
<dbReference type="SUPFAM" id="SSF81301">
    <property type="entry name" value="Nucleotidyltransferase"/>
    <property type="match status" value="1"/>
</dbReference>
<comment type="catalytic activity">
    <reaction evidence="11">
        <text>a tRNA precursor + 2 CTP + ATP = a tRNA with a 3' CCA end + 3 diphosphate</text>
        <dbReference type="Rhea" id="RHEA:14433"/>
        <dbReference type="Rhea" id="RHEA-COMP:10465"/>
        <dbReference type="Rhea" id="RHEA-COMP:10468"/>
        <dbReference type="ChEBI" id="CHEBI:30616"/>
        <dbReference type="ChEBI" id="CHEBI:33019"/>
        <dbReference type="ChEBI" id="CHEBI:37563"/>
        <dbReference type="ChEBI" id="CHEBI:74896"/>
        <dbReference type="ChEBI" id="CHEBI:83071"/>
        <dbReference type="EC" id="2.7.7.72"/>
    </reaction>
</comment>